<dbReference type="Pfam" id="PF19927">
    <property type="entry name" value="DUF6390"/>
    <property type="match status" value="1"/>
</dbReference>
<evidence type="ECO:0000313" key="2">
    <source>
        <dbReference type="Proteomes" id="UP000033860"/>
    </source>
</evidence>
<dbReference type="EMBL" id="LCNT01000004">
    <property type="protein sequence ID" value="KKU61246.1"/>
    <property type="molecule type" value="Genomic_DNA"/>
</dbReference>
<dbReference type="Proteomes" id="UP000033860">
    <property type="component" value="Unassembled WGS sequence"/>
</dbReference>
<comment type="caution">
    <text evidence="1">The sequence shown here is derived from an EMBL/GenBank/DDBJ whole genome shotgun (WGS) entry which is preliminary data.</text>
</comment>
<dbReference type="InterPro" id="IPR045660">
    <property type="entry name" value="DUF6390"/>
</dbReference>
<reference evidence="1 2" key="1">
    <citation type="journal article" date="2015" name="Nature">
        <title>rRNA introns, odd ribosomes, and small enigmatic genomes across a large radiation of phyla.</title>
        <authorList>
            <person name="Brown C.T."/>
            <person name="Hug L.A."/>
            <person name="Thomas B.C."/>
            <person name="Sharon I."/>
            <person name="Castelle C.J."/>
            <person name="Singh A."/>
            <person name="Wilkins M.J."/>
            <person name="Williams K.H."/>
            <person name="Banfield J.F."/>
        </authorList>
    </citation>
    <scope>NUCLEOTIDE SEQUENCE [LARGE SCALE GENOMIC DNA]</scope>
</reference>
<gene>
    <name evidence="1" type="ORF">UX85_C0004G0168</name>
</gene>
<evidence type="ECO:0000313" key="1">
    <source>
        <dbReference type="EMBL" id="KKU61246.1"/>
    </source>
</evidence>
<protein>
    <submittedName>
        <fullName evidence="1">Uncharacterized protein</fullName>
    </submittedName>
</protein>
<proteinExistence type="predicted"/>
<dbReference type="AlphaFoldDB" id="A0A0G1RVW4"/>
<name>A0A0G1RVW4_9BACT</name>
<accession>A0A0G1RVW4</accession>
<sequence length="243" mass="27466">MKGVLRCARYAFAPNRLKYCGPDKNNQVAAYLAAGVEDAGLKEILDDFAGMYPYLKLIGDSNGLGPFDDKVVEAYWIGSKLLDGVGLKQFYDHLNERLKKRLSLGQLKWVVNKVPQGAKAHHSFHVFNIWNRTGHQESQHTVSSMDACRISWGEVVSNGQLGQSELRLKTQKLVYENGKLKLVPEVVRQVSWRLGDKKLISGLKAGDLVTMHWGWVCEKISLQQAKNLEKYTKWHLKLANTTI</sequence>
<organism evidence="1 2">
    <name type="scientific">Candidatus Beckwithbacteria bacterium GW2011_GWB1_47_15</name>
    <dbReference type="NCBI Taxonomy" id="1618371"/>
    <lineage>
        <taxon>Bacteria</taxon>
        <taxon>Candidatus Beckwithiibacteriota</taxon>
    </lineage>
</organism>